<feature type="transmembrane region" description="Helical" evidence="1">
    <location>
        <begin position="707"/>
        <end position="731"/>
    </location>
</feature>
<evidence type="ECO:0000313" key="5">
    <source>
        <dbReference type="Proteomes" id="UP000499080"/>
    </source>
</evidence>
<comment type="caution">
    <text evidence="4">The sequence shown here is derived from an EMBL/GenBank/DDBJ whole genome shotgun (WGS) entry which is preliminary data.</text>
</comment>
<keyword evidence="5" id="KW-1185">Reference proteome</keyword>
<dbReference type="AlphaFoldDB" id="A0A4Y2AE46"/>
<dbReference type="EMBL" id="BGPR01000012">
    <property type="protein sequence ID" value="GBL77506.1"/>
    <property type="molecule type" value="Genomic_DNA"/>
</dbReference>
<dbReference type="SMART" id="SM00703">
    <property type="entry name" value="NRF"/>
    <property type="match status" value="1"/>
</dbReference>
<feature type="transmembrane region" description="Helical" evidence="1">
    <location>
        <begin position="474"/>
        <end position="496"/>
    </location>
</feature>
<keyword evidence="1" id="KW-0812">Transmembrane</keyword>
<evidence type="ECO:0000313" key="4">
    <source>
        <dbReference type="EMBL" id="GBL77506.1"/>
    </source>
</evidence>
<dbReference type="PANTHER" id="PTHR11161:SF0">
    <property type="entry name" value="O-ACYLTRANSFERASE LIKE PROTEIN"/>
    <property type="match status" value="1"/>
</dbReference>
<feature type="chain" id="PRO_5021479514" evidence="2">
    <location>
        <begin position="17"/>
        <end position="899"/>
    </location>
</feature>
<dbReference type="Pfam" id="PF20146">
    <property type="entry name" value="NRF"/>
    <property type="match status" value="1"/>
</dbReference>
<keyword evidence="1" id="KW-1133">Transmembrane helix</keyword>
<feature type="transmembrane region" description="Helical" evidence="1">
    <location>
        <begin position="676"/>
        <end position="695"/>
    </location>
</feature>
<proteinExistence type="predicted"/>
<protein>
    <submittedName>
        <fullName evidence="4">Nose resistant to fluoxetine protein 6</fullName>
    </submittedName>
</protein>
<feature type="signal peptide" evidence="2">
    <location>
        <begin position="1"/>
        <end position="16"/>
    </location>
</feature>
<dbReference type="Proteomes" id="UP000499080">
    <property type="component" value="Unassembled WGS sequence"/>
</dbReference>
<dbReference type="OrthoDB" id="10006435at2759"/>
<feature type="transmembrane region" description="Helical" evidence="1">
    <location>
        <begin position="227"/>
        <end position="247"/>
    </location>
</feature>
<accession>A0A4Y2AE46</accession>
<feature type="transmembrane region" description="Helical" evidence="1">
    <location>
        <begin position="432"/>
        <end position="454"/>
    </location>
</feature>
<feature type="transmembrane region" description="Helical" evidence="1">
    <location>
        <begin position="517"/>
        <end position="539"/>
    </location>
</feature>
<dbReference type="PANTHER" id="PTHR11161">
    <property type="entry name" value="O-ACYLTRANSFERASE"/>
    <property type="match status" value="1"/>
</dbReference>
<feature type="transmembrane region" description="Helical" evidence="1">
    <location>
        <begin position="607"/>
        <end position="625"/>
    </location>
</feature>
<keyword evidence="1" id="KW-0472">Membrane</keyword>
<feature type="transmembrane region" description="Helical" evidence="1">
    <location>
        <begin position="645"/>
        <end position="664"/>
    </location>
</feature>
<feature type="transmembrane region" description="Helical" evidence="1">
    <location>
        <begin position="578"/>
        <end position="595"/>
    </location>
</feature>
<dbReference type="InterPro" id="IPR006621">
    <property type="entry name" value="Nose-resist-to-fluoxetine_N"/>
</dbReference>
<dbReference type="GO" id="GO:0016747">
    <property type="term" value="F:acyltransferase activity, transferring groups other than amino-acyl groups"/>
    <property type="evidence" value="ECO:0007669"/>
    <property type="project" value="InterPro"/>
</dbReference>
<dbReference type="InterPro" id="IPR052728">
    <property type="entry name" value="O2_lipid_transport_reg"/>
</dbReference>
<organism evidence="4 5">
    <name type="scientific">Araneus ventricosus</name>
    <name type="common">Orbweaver spider</name>
    <name type="synonym">Epeira ventricosa</name>
    <dbReference type="NCBI Taxonomy" id="182803"/>
    <lineage>
        <taxon>Eukaryota</taxon>
        <taxon>Metazoa</taxon>
        <taxon>Ecdysozoa</taxon>
        <taxon>Arthropoda</taxon>
        <taxon>Chelicerata</taxon>
        <taxon>Arachnida</taxon>
        <taxon>Araneae</taxon>
        <taxon>Araneomorphae</taxon>
        <taxon>Entelegynae</taxon>
        <taxon>Araneoidea</taxon>
        <taxon>Araneidae</taxon>
        <taxon>Araneus</taxon>
    </lineage>
</organism>
<feature type="transmembrane region" description="Helical" evidence="1">
    <location>
        <begin position="352"/>
        <end position="372"/>
    </location>
</feature>
<reference evidence="4 5" key="1">
    <citation type="journal article" date="2019" name="Sci. Rep.">
        <title>Orb-weaving spider Araneus ventricosus genome elucidates the spidroin gene catalogue.</title>
        <authorList>
            <person name="Kono N."/>
            <person name="Nakamura H."/>
            <person name="Ohtoshi R."/>
            <person name="Moran D.A.P."/>
            <person name="Shinohara A."/>
            <person name="Yoshida Y."/>
            <person name="Fujiwara M."/>
            <person name="Mori M."/>
            <person name="Tomita M."/>
            <person name="Arakawa K."/>
        </authorList>
    </citation>
    <scope>NUCLEOTIDE SEQUENCE [LARGE SCALE GENOMIC DNA]</scope>
</reference>
<sequence length="899" mass="102507">MFTYILFATLLFLCKAEDDQLTVFEKLSELNKKWLLANSVPEAAALLRYPPYSYYSNDLSADVNISDVLLKSAFDSPSTSEENNEKCSDDLVQIIYNLESGWALQMLDSDGKLNSGILRGGLIWPGHFDECNSVFAPEDNAGHGGFHGKYCVTTWTLNLGGKYSKLPLTVGLCVPDSCSENGLKHAGKNIIRLLERLPMLQNHTEVLTLKNVICKLKEKHLDVGSTIYVVFVSCFVLLVVLGSAVTVKDNWRKRQLRSVSFSEQRNIQTSESNPEMSEAAAIKCTPKTYEAYGALLVQNPEMGMTSSGTQRKTSHSIMKRIFLCFSAVENGEKILSTNVSEGQLLSVHGIRFLSLTWVILGHTYISSISMIGNRIDVLKELDSLPFQVLLQSPFSVDSFFLLSGFLLAYLFLKEADRKNGRISWLYFYVHRLWRLTPAYMVVVFFYIFVFKYMGSGPFWEDNHCDAYHGSWWKYLLYINNFIPIHQMCIGWSWYLANDMQFYIISPLFLYPLWRWPHVGFGILASVLLGTWITTGVMSYKFDLIPMFVGAANAKDFDAYSERMWNSFDLIYDKPYCRIAPYIIGVILGYMLYKLNNKKNFMNWWQQALGWAIAAFCSLSVVFGLYHVEMSRTTSLFYNALCRSSFTIGLAWVIFVCETGHGGFITKFLSWKLFIPLSRLTYCAYLVHPILIHAYYQAYPTAFYFTELLMVTNFMGFLIMSYGIAFLFSLTFESPLMNLEKLIVKIWSERFKPCCFSINDLRWLKAHVGYIGNECTDQLAKEAITKGDPFLPKPLSYLKSELRSAALSIWQDNWDNAGTGRSTHDIVPRVSNKPIGWNREVLMFVTGHGPFPSYLHRFSLLTHGNCSCGEKEIQCTMPQNVGLPFPGISKLLQRHLNYGG</sequence>
<dbReference type="Pfam" id="PF01757">
    <property type="entry name" value="Acyl_transf_3"/>
    <property type="match status" value="1"/>
</dbReference>
<evidence type="ECO:0000259" key="3">
    <source>
        <dbReference type="SMART" id="SM00703"/>
    </source>
</evidence>
<feature type="domain" description="Nose resistant-to-fluoxetine protein N-terminal" evidence="3">
    <location>
        <begin position="84"/>
        <end position="220"/>
    </location>
</feature>
<keyword evidence="2" id="KW-0732">Signal</keyword>
<evidence type="ECO:0000256" key="1">
    <source>
        <dbReference type="SAM" id="Phobius"/>
    </source>
</evidence>
<feature type="transmembrane region" description="Helical" evidence="1">
    <location>
        <begin position="392"/>
        <end position="412"/>
    </location>
</feature>
<evidence type="ECO:0000256" key="2">
    <source>
        <dbReference type="SAM" id="SignalP"/>
    </source>
</evidence>
<name>A0A4Y2AE46_ARAVE</name>
<gene>
    <name evidence="4" type="primary">nrf-6_42</name>
    <name evidence="4" type="ORF">AVEN_41886_1</name>
</gene>
<dbReference type="InterPro" id="IPR002656">
    <property type="entry name" value="Acyl_transf_3_dom"/>
</dbReference>